<reference evidence="4" key="1">
    <citation type="journal article" date="2018" name="Science">
        <title>A primordial and reversible TCA cycle in a facultatively chemolithoautotrophic thermophile.</title>
        <authorList>
            <person name="Nunoura T."/>
            <person name="Chikaraishi Y."/>
            <person name="Izaki R."/>
            <person name="Suwa T."/>
            <person name="Sato T."/>
            <person name="Harada T."/>
            <person name="Mori K."/>
            <person name="Kato Y."/>
            <person name="Miyazaki M."/>
            <person name="Shimamura S."/>
            <person name="Yanagawa K."/>
            <person name="Shuto A."/>
            <person name="Ohkouchi N."/>
            <person name="Fujita N."/>
            <person name="Takaki Y."/>
            <person name="Atomi H."/>
            <person name="Takai K."/>
        </authorList>
    </citation>
    <scope>NUCLEOTIDE SEQUENCE [LARGE SCALE GENOMIC DNA]</scope>
    <source>
        <strain evidence="4">DSM 17441 / JCM 13301 / NBRC 103674 / ABI70S6</strain>
    </source>
</reference>
<dbReference type="Gene3D" id="3.30.420.130">
    <property type="entry name" value="Dinitrogenase iron-molybdenum cofactor biosynthesis domain"/>
    <property type="match status" value="1"/>
</dbReference>
<dbReference type="RefSeq" id="WP_070098522.1">
    <property type="nucleotide sequence ID" value="NZ_AP013035.1"/>
</dbReference>
<dbReference type="Pfam" id="PF02579">
    <property type="entry name" value="Nitro_FeMo-Co"/>
    <property type="match status" value="1"/>
</dbReference>
<dbReference type="PANTHER" id="PTHR42983">
    <property type="entry name" value="DINITROGENASE IRON-MOLYBDENUM COFACTOR PROTEIN-RELATED"/>
    <property type="match status" value="1"/>
</dbReference>
<dbReference type="SUPFAM" id="SSF53146">
    <property type="entry name" value="Nitrogenase accessory factor-like"/>
    <property type="match status" value="1"/>
</dbReference>
<evidence type="ECO:0000313" key="4">
    <source>
        <dbReference type="Proteomes" id="UP000063234"/>
    </source>
</evidence>
<dbReference type="InterPro" id="IPR003731">
    <property type="entry name" value="Di-Nase_FeMo-co_biosynth"/>
</dbReference>
<dbReference type="KEGG" id="ttk:TST_1317"/>
<dbReference type="CDD" id="cd00851">
    <property type="entry name" value="MTH1175"/>
    <property type="match status" value="1"/>
</dbReference>
<protein>
    <submittedName>
        <fullName evidence="3">Dinitrogenase iron-molybdenum cofactor biosynthesis protein</fullName>
    </submittedName>
</protein>
<keyword evidence="1" id="KW-0175">Coiled coil</keyword>
<dbReference type="PANTHER" id="PTHR42983:SF1">
    <property type="entry name" value="IRON-MOLYBDENUM PROTEIN"/>
    <property type="match status" value="1"/>
</dbReference>
<dbReference type="STRING" id="1298851.TST_1317"/>
<feature type="domain" description="Dinitrogenase iron-molybdenum cofactor biosynthesis" evidence="2">
    <location>
        <begin position="13"/>
        <end position="103"/>
    </location>
</feature>
<evidence type="ECO:0000256" key="1">
    <source>
        <dbReference type="SAM" id="Coils"/>
    </source>
</evidence>
<dbReference type="InterPro" id="IPR033913">
    <property type="entry name" value="MTH1175_dom"/>
</dbReference>
<name>A0A0S3QUT9_THET7</name>
<dbReference type="EMBL" id="AP013035">
    <property type="protein sequence ID" value="BAT72104.1"/>
    <property type="molecule type" value="Genomic_DNA"/>
</dbReference>
<dbReference type="AlphaFoldDB" id="A0A0S3QUT9"/>
<dbReference type="Proteomes" id="UP000063234">
    <property type="component" value="Chromosome"/>
</dbReference>
<accession>A0A0S3QUT9</accession>
<organism evidence="3 4">
    <name type="scientific">Thermosulfidibacter takaii (strain DSM 17441 / JCM 13301 / NBRC 103674 / ABI70S6)</name>
    <dbReference type="NCBI Taxonomy" id="1298851"/>
    <lineage>
        <taxon>Bacteria</taxon>
        <taxon>Pseudomonadati</taxon>
        <taxon>Thermosulfidibacterota</taxon>
        <taxon>Thermosulfidibacteria</taxon>
        <taxon>Thermosulfidibacterales</taxon>
        <taxon>Thermosulfidibacteraceae</taxon>
    </lineage>
</organism>
<keyword evidence="4" id="KW-1185">Reference proteome</keyword>
<sequence>MKVCVTAVSPGLEAEVDPRFGRAQYFVIVETDTMDCESIPNPNINAVGGAGIQSAQLVAEKGCKVVITGHVGPNAAQALQAAGVKVITGAQGLKVREAIEKFVKGDLKAEEINVSSNQSDMQSLKKEFEELKSKISELEERIKKLEQK</sequence>
<proteinExistence type="predicted"/>
<evidence type="ECO:0000313" key="3">
    <source>
        <dbReference type="EMBL" id="BAT72104.1"/>
    </source>
</evidence>
<gene>
    <name evidence="3" type="ORF">TST_1317</name>
</gene>
<dbReference type="InterPro" id="IPR036105">
    <property type="entry name" value="DiNase_FeMo-co_biosyn_sf"/>
</dbReference>
<feature type="coiled-coil region" evidence="1">
    <location>
        <begin position="107"/>
        <end position="148"/>
    </location>
</feature>
<evidence type="ECO:0000259" key="2">
    <source>
        <dbReference type="Pfam" id="PF02579"/>
    </source>
</evidence>
<dbReference type="OrthoDB" id="9807451at2"/>